<dbReference type="GO" id="GO:0005829">
    <property type="term" value="C:cytosol"/>
    <property type="evidence" value="ECO:0007669"/>
    <property type="project" value="TreeGrafter"/>
</dbReference>
<organism evidence="5 6">
    <name type="scientific">Pleurodeles waltl</name>
    <name type="common">Iberian ribbed newt</name>
    <dbReference type="NCBI Taxonomy" id="8319"/>
    <lineage>
        <taxon>Eukaryota</taxon>
        <taxon>Metazoa</taxon>
        <taxon>Chordata</taxon>
        <taxon>Craniata</taxon>
        <taxon>Vertebrata</taxon>
        <taxon>Euteleostomi</taxon>
        <taxon>Amphibia</taxon>
        <taxon>Batrachia</taxon>
        <taxon>Caudata</taxon>
        <taxon>Salamandroidea</taxon>
        <taxon>Salamandridae</taxon>
        <taxon>Pleurodelinae</taxon>
        <taxon>Pleurodeles</taxon>
    </lineage>
</organism>
<evidence type="ECO:0000256" key="3">
    <source>
        <dbReference type="ARBA" id="ARBA00022679"/>
    </source>
</evidence>
<keyword evidence="4" id="KW-0949">S-adenosyl-L-methionine</keyword>
<gene>
    <name evidence="5" type="ORF">NDU88_000298</name>
</gene>
<keyword evidence="2" id="KW-0489">Methyltransferase</keyword>
<sequence>MSMLQQKIITGNESDDVSCKNNQGDVKGDSLTALCLGPYLQYILPLCNYFNEITFACADDKSIQEIKKWLKNEPDIMDYSHAMKMICELQGRGETLPEVEQMLRKKIRTVLECDVTSRNPLSPVIHPQADCLLLVHCLEHFVTNKKSYCEALKNVSSLVKPGGHLLMITKFCATFFMCGDFRFPIFCLEEGFLKDALKGAGYVIEEDHIYPRKTQSLFDVADFQYFAVLKARKVREI</sequence>
<dbReference type="Pfam" id="PF01234">
    <property type="entry name" value="NNMT_PNMT_TEMT"/>
    <property type="match status" value="1"/>
</dbReference>
<accession>A0AAV7V8L5</accession>
<evidence type="ECO:0000256" key="2">
    <source>
        <dbReference type="ARBA" id="ARBA00022603"/>
    </source>
</evidence>
<dbReference type="PROSITE" id="PS51681">
    <property type="entry name" value="SAM_MT_NNMT_PNMT_TEMT"/>
    <property type="match status" value="1"/>
</dbReference>
<evidence type="ECO:0000256" key="4">
    <source>
        <dbReference type="ARBA" id="ARBA00022691"/>
    </source>
</evidence>
<keyword evidence="6" id="KW-1185">Reference proteome</keyword>
<dbReference type="InterPro" id="IPR000940">
    <property type="entry name" value="NNMT_TEMT_trans"/>
</dbReference>
<proteinExistence type="inferred from homology"/>
<evidence type="ECO:0000256" key="1">
    <source>
        <dbReference type="ARBA" id="ARBA00007996"/>
    </source>
</evidence>
<dbReference type="InterPro" id="IPR029063">
    <property type="entry name" value="SAM-dependent_MTases_sf"/>
</dbReference>
<dbReference type="AlphaFoldDB" id="A0AAV7V8L5"/>
<dbReference type="PANTHER" id="PTHR10867">
    <property type="entry name" value="NNMT/PNMT/TEMT FAMILY MEMBER"/>
    <property type="match status" value="1"/>
</dbReference>
<reference evidence="5" key="1">
    <citation type="journal article" date="2022" name="bioRxiv">
        <title>Sequencing and chromosome-scale assembly of the giantPleurodeles waltlgenome.</title>
        <authorList>
            <person name="Brown T."/>
            <person name="Elewa A."/>
            <person name="Iarovenko S."/>
            <person name="Subramanian E."/>
            <person name="Araus A.J."/>
            <person name="Petzold A."/>
            <person name="Susuki M."/>
            <person name="Suzuki K.-i.T."/>
            <person name="Hayashi T."/>
            <person name="Toyoda A."/>
            <person name="Oliveira C."/>
            <person name="Osipova E."/>
            <person name="Leigh N.D."/>
            <person name="Simon A."/>
            <person name="Yun M.H."/>
        </authorList>
    </citation>
    <scope>NUCLEOTIDE SEQUENCE</scope>
    <source>
        <strain evidence="5">20211129_DDA</strain>
        <tissue evidence="5">Liver</tissue>
    </source>
</reference>
<evidence type="ECO:0008006" key="7">
    <source>
        <dbReference type="Google" id="ProtNLM"/>
    </source>
</evidence>
<dbReference type="Gene3D" id="3.40.50.150">
    <property type="entry name" value="Vaccinia Virus protein VP39"/>
    <property type="match status" value="1"/>
</dbReference>
<keyword evidence="3" id="KW-0808">Transferase</keyword>
<dbReference type="PANTHER" id="PTHR10867:SF44">
    <property type="entry name" value="NICOTINAMIDE N-METHYLTRANSFERASE ISOFORM X2"/>
    <property type="match status" value="1"/>
</dbReference>
<protein>
    <recommendedName>
        <fullName evidence="7">Methyltransferase type 11 domain-containing protein</fullName>
    </recommendedName>
</protein>
<dbReference type="EMBL" id="JANPWB010000003">
    <property type="protein sequence ID" value="KAJ1196427.1"/>
    <property type="molecule type" value="Genomic_DNA"/>
</dbReference>
<evidence type="ECO:0000313" key="6">
    <source>
        <dbReference type="Proteomes" id="UP001066276"/>
    </source>
</evidence>
<dbReference type="GO" id="GO:0008170">
    <property type="term" value="F:N-methyltransferase activity"/>
    <property type="evidence" value="ECO:0007669"/>
    <property type="project" value="TreeGrafter"/>
</dbReference>
<comment type="similarity">
    <text evidence="1">Belongs to the class I-like SAM-binding methyltransferase superfamily. NNMT/PNMT/TEMT family.</text>
</comment>
<dbReference type="Proteomes" id="UP001066276">
    <property type="component" value="Chromosome 2_1"/>
</dbReference>
<dbReference type="SUPFAM" id="SSF53335">
    <property type="entry name" value="S-adenosyl-L-methionine-dependent methyltransferases"/>
    <property type="match status" value="1"/>
</dbReference>
<evidence type="ECO:0000313" key="5">
    <source>
        <dbReference type="EMBL" id="KAJ1196427.1"/>
    </source>
</evidence>
<dbReference type="GO" id="GO:0032259">
    <property type="term" value="P:methylation"/>
    <property type="evidence" value="ECO:0007669"/>
    <property type="project" value="UniProtKB-KW"/>
</dbReference>
<name>A0AAV7V8L5_PLEWA</name>
<comment type="caution">
    <text evidence="5">The sequence shown here is derived from an EMBL/GenBank/DDBJ whole genome shotgun (WGS) entry which is preliminary data.</text>
</comment>